<dbReference type="InterPro" id="IPR053360">
    <property type="entry name" value="Zinc_finger_domain"/>
</dbReference>
<evidence type="ECO:0000256" key="1">
    <source>
        <dbReference type="SAM" id="MobiDB-lite"/>
    </source>
</evidence>
<accession>A0A368FHA5</accession>
<feature type="compositionally biased region" description="Basic residues" evidence="1">
    <location>
        <begin position="394"/>
        <end position="403"/>
    </location>
</feature>
<protein>
    <recommendedName>
        <fullName evidence="2">C2H2-type domain-containing protein</fullName>
    </recommendedName>
</protein>
<dbReference type="InterPro" id="IPR013087">
    <property type="entry name" value="Znf_C2H2_type"/>
</dbReference>
<dbReference type="PROSITE" id="PS00028">
    <property type="entry name" value="ZINC_FINGER_C2H2_1"/>
    <property type="match status" value="1"/>
</dbReference>
<dbReference type="OrthoDB" id="5872476at2759"/>
<reference evidence="3 4" key="1">
    <citation type="submission" date="2014-10" db="EMBL/GenBank/DDBJ databases">
        <title>Draft genome of the hookworm Ancylostoma caninum.</title>
        <authorList>
            <person name="Mitreva M."/>
        </authorList>
    </citation>
    <scope>NUCLEOTIDE SEQUENCE [LARGE SCALE GENOMIC DNA]</scope>
    <source>
        <strain evidence="3 4">Baltimore</strain>
    </source>
</reference>
<dbReference type="Proteomes" id="UP000252519">
    <property type="component" value="Unassembled WGS sequence"/>
</dbReference>
<proteinExistence type="predicted"/>
<feature type="region of interest" description="Disordered" evidence="1">
    <location>
        <begin position="390"/>
        <end position="443"/>
    </location>
</feature>
<gene>
    <name evidence="3" type="ORF">ANCCAN_24040</name>
</gene>
<evidence type="ECO:0000313" key="3">
    <source>
        <dbReference type="EMBL" id="RCN30195.1"/>
    </source>
</evidence>
<name>A0A368FHA5_ANCCA</name>
<dbReference type="PANTHER" id="PTHR36945:SF1">
    <property type="entry name" value="ZINC FINGER PROTEIN C02F5.12-RELATED"/>
    <property type="match status" value="1"/>
</dbReference>
<evidence type="ECO:0000259" key="2">
    <source>
        <dbReference type="PROSITE" id="PS00028"/>
    </source>
</evidence>
<dbReference type="AlphaFoldDB" id="A0A368FHA5"/>
<organism evidence="3 4">
    <name type="scientific">Ancylostoma caninum</name>
    <name type="common">Dog hookworm</name>
    <dbReference type="NCBI Taxonomy" id="29170"/>
    <lineage>
        <taxon>Eukaryota</taxon>
        <taxon>Metazoa</taxon>
        <taxon>Ecdysozoa</taxon>
        <taxon>Nematoda</taxon>
        <taxon>Chromadorea</taxon>
        <taxon>Rhabditida</taxon>
        <taxon>Rhabditina</taxon>
        <taxon>Rhabditomorpha</taxon>
        <taxon>Strongyloidea</taxon>
        <taxon>Ancylostomatidae</taxon>
        <taxon>Ancylostomatinae</taxon>
        <taxon>Ancylostoma</taxon>
    </lineage>
</organism>
<keyword evidence="4" id="KW-1185">Reference proteome</keyword>
<feature type="domain" description="C2H2-type" evidence="2">
    <location>
        <begin position="450"/>
        <end position="473"/>
    </location>
</feature>
<dbReference type="PANTHER" id="PTHR36945">
    <property type="entry name" value="HIGH INCIDENCE OF MALES (INCREASED X CHROMOSOME LOSS)-RELATED-RELATED"/>
    <property type="match status" value="1"/>
</dbReference>
<evidence type="ECO:0000313" key="4">
    <source>
        <dbReference type="Proteomes" id="UP000252519"/>
    </source>
</evidence>
<comment type="caution">
    <text evidence="3">The sequence shown here is derived from an EMBL/GenBank/DDBJ whole genome shotgun (WGS) entry which is preliminary data.</text>
</comment>
<feature type="region of interest" description="Disordered" evidence="1">
    <location>
        <begin position="334"/>
        <end position="357"/>
    </location>
</feature>
<dbReference type="EMBL" id="JOJR01001630">
    <property type="protein sequence ID" value="RCN30195.1"/>
    <property type="molecule type" value="Genomic_DNA"/>
</dbReference>
<sequence length="546" mass="60161">MRGRTLPVLNNTIWQKSLSYVQVNIYGTSIKGLRDKGVDIKHLLQHVGCRSVVMDVPILDLESQKSSSMANMRRTKSMGGYCAQPRPARSSCSTKTVDKSKDREDSKIVYCGGDCEGNALIGACAQERGETPAKKSSSVASTSYSGATCLSGDDIIFHDCFEEFMEDSEHTFVVCDPKESSIPSNTSANKAAGSKLFLVGSNMDQCDETTRFADDGKETCVASLSDSRNVEHSSAEQAKKFTSFTKPSANLNGTTATDNNLQGNFDEVKDSTLLSSCQEPPGVSHAPYEEDTSNSLQIVGDECTERFDEAMQVETDGVYGVLHTSASEIANLDSSHCEGSSEQTHSYKVLKSSPPSGATNECYEIGANELSSLFDKENVQKSYADVASSERAVKCGKRKRPHKPSSNSQNSLDDGDDDEEQRGDLSNTCKEPKAKSVADTPTTTSQVFHCQMPDCGKSLCYRQRYGKHRLVNHVRTHWRKPVKVCRLCGFTDITTKKIHDHHMKMHKDTPYPGADSRETKEDLDELLRLWNICFPDIPCEVLVYDK</sequence>
<feature type="compositionally biased region" description="Polar residues" evidence="1">
    <location>
        <begin position="334"/>
        <end position="346"/>
    </location>
</feature>